<dbReference type="Proteomes" id="UP000038009">
    <property type="component" value="Unassembled WGS sequence"/>
</dbReference>
<dbReference type="VEuPathDB" id="TriTrypDB:Lsey_0118_0090"/>
<gene>
    <name evidence="1" type="ORF">ABL78_4196</name>
</gene>
<accession>A0A0N0P5Q0</accession>
<name>A0A0N0P5Q0_LEPSE</name>
<keyword evidence="2" id="KW-1185">Reference proteome</keyword>
<organism evidence="1 2">
    <name type="scientific">Leptomonas seymouri</name>
    <dbReference type="NCBI Taxonomy" id="5684"/>
    <lineage>
        <taxon>Eukaryota</taxon>
        <taxon>Discoba</taxon>
        <taxon>Euglenozoa</taxon>
        <taxon>Kinetoplastea</taxon>
        <taxon>Metakinetoplastina</taxon>
        <taxon>Trypanosomatida</taxon>
        <taxon>Trypanosomatidae</taxon>
        <taxon>Leishmaniinae</taxon>
        <taxon>Leptomonas</taxon>
    </lineage>
</organism>
<dbReference type="OMA" id="HTWNIGP"/>
<evidence type="ECO:0000313" key="1">
    <source>
        <dbReference type="EMBL" id="KPI86726.1"/>
    </source>
</evidence>
<dbReference type="OrthoDB" id="264200at2759"/>
<dbReference type="AlphaFoldDB" id="A0A0N0P5Q0"/>
<protein>
    <submittedName>
        <fullName evidence="1">Uncharacterized protein</fullName>
    </submittedName>
</protein>
<reference evidence="1 2" key="1">
    <citation type="journal article" date="2015" name="PLoS Pathog.">
        <title>Leptomonas seymouri: Adaptations to the Dixenous Life Cycle Analyzed by Genome Sequencing, Transcriptome Profiling and Co-infection with Leishmania donovani.</title>
        <authorList>
            <person name="Kraeva N."/>
            <person name="Butenko A."/>
            <person name="Hlavacova J."/>
            <person name="Kostygov A."/>
            <person name="Myskova J."/>
            <person name="Grybchuk D."/>
            <person name="Lestinova T."/>
            <person name="Votypka J."/>
            <person name="Volf P."/>
            <person name="Opperdoes F."/>
            <person name="Flegontov P."/>
            <person name="Lukes J."/>
            <person name="Yurchenko V."/>
        </authorList>
    </citation>
    <scope>NUCLEOTIDE SEQUENCE [LARGE SCALE GENOMIC DNA]</scope>
    <source>
        <strain evidence="1 2">ATCC 30220</strain>
    </source>
</reference>
<comment type="caution">
    <text evidence="1">The sequence shown here is derived from an EMBL/GenBank/DDBJ whole genome shotgun (WGS) entry which is preliminary data.</text>
</comment>
<sequence>MWAETAVSSKASTPLHRLSVVMEENSLHEFASTVMALQPISSLSSSSAYIAVAAYPNGGGSSSDAGSRRTGSFGAPDMADLLKSYNIAHQDPQNDATAPACDVVTALQKPALQLCLYSLHLPYGHKLDALAAVAPDMMLIQTANLTFEDLRLALPQQYQSAGKANGGKGNQSTSPAGPRDTGLSLEAVVVDQVAWIGVQFIAIKTRQRQLLLVKTGLTECTGSASNDGYSSDGEAWAEAMTRQPQSRVCKAFSHVADFCSVVLPTSSHHCGAVSCLFVAGMQHVSVVVVCGAAPDTKARSTMPLQEYIWNIGPFNSISAAAVPATSTNDSAVLYLCGASACNSVEVYRWPLNSTAPPMCVHNVLMAPGHFFYGSSVTLHDCASSDGASIDFWVVGAAAADPNSQSSMTQLQEGVSNGFSESLLLPSLRGPDGRCFQVKSPSPTSLKTTEELMCHSMPSTEHRILNGAWQGSAAHCEQTKSRVEPNDSPSSVPAAAVTATAASLMQLESMVSLRISAPRFLPFSGRPSSGKSIQSPATFAEMQRYLLHIHTSAEPSNEGKDETYCSAMSTPSAVSKHGWSSELLSLDTTECAAALRWLAEDDDAADEQNTVKCSPSWKLDPFTTIMKSPQVATNVATVAATSWKHELTLHTSRRILKLCVDCPPSRSSINAKDLLPLEVRVGGTHKLPSSEYAAGLCTLPLVHGITPLLLLSGSGHSVDNDGPSEQQKVSFYGQSKPKKTWRMVTCIHVSLLLSLSPWNASGREGGKNRGAAHVETEELLAAVTSMVAAESSRLQRHFDTRMDRLEALLGQVASRLAK</sequence>
<evidence type="ECO:0000313" key="2">
    <source>
        <dbReference type="Proteomes" id="UP000038009"/>
    </source>
</evidence>
<proteinExistence type="predicted"/>
<dbReference type="EMBL" id="LJSK01000118">
    <property type="protein sequence ID" value="KPI86726.1"/>
    <property type="molecule type" value="Genomic_DNA"/>
</dbReference>